<keyword evidence="4" id="KW-1185">Reference proteome</keyword>
<reference evidence="3 4" key="1">
    <citation type="submission" date="2024-01" db="EMBL/GenBank/DDBJ databases">
        <title>Genome insights into Plantactinospora sonchi sp. nov.</title>
        <authorList>
            <person name="Wang L."/>
        </authorList>
    </citation>
    <scope>NUCLEOTIDE SEQUENCE [LARGE SCALE GENOMIC DNA]</scope>
    <source>
        <strain evidence="3 4">NEAU-QY2</strain>
    </source>
</reference>
<evidence type="ECO:0000256" key="2">
    <source>
        <dbReference type="SAM" id="SignalP"/>
    </source>
</evidence>
<organism evidence="3 4">
    <name type="scientific">Plantactinospora sonchi</name>
    <dbReference type="NCBI Taxonomy" id="1544735"/>
    <lineage>
        <taxon>Bacteria</taxon>
        <taxon>Bacillati</taxon>
        <taxon>Actinomycetota</taxon>
        <taxon>Actinomycetes</taxon>
        <taxon>Micromonosporales</taxon>
        <taxon>Micromonosporaceae</taxon>
        <taxon>Plantactinospora</taxon>
    </lineage>
</organism>
<dbReference type="EMBL" id="JAZGQK010000008">
    <property type="protein sequence ID" value="MEE6259116.1"/>
    <property type="molecule type" value="Genomic_DNA"/>
</dbReference>
<keyword evidence="1" id="KW-1133">Transmembrane helix</keyword>
<evidence type="ECO:0000256" key="1">
    <source>
        <dbReference type="SAM" id="Phobius"/>
    </source>
</evidence>
<dbReference type="InterPro" id="IPR006311">
    <property type="entry name" value="TAT_signal"/>
</dbReference>
<protein>
    <submittedName>
        <fullName evidence="3">Uncharacterized protein</fullName>
    </submittedName>
</protein>
<keyword evidence="1" id="KW-0472">Membrane</keyword>
<evidence type="ECO:0000313" key="4">
    <source>
        <dbReference type="Proteomes" id="UP001332243"/>
    </source>
</evidence>
<keyword evidence="1" id="KW-0812">Transmembrane</keyword>
<keyword evidence="2" id="KW-0732">Signal</keyword>
<feature type="transmembrane region" description="Helical" evidence="1">
    <location>
        <begin position="141"/>
        <end position="161"/>
    </location>
</feature>
<dbReference type="Proteomes" id="UP001332243">
    <property type="component" value="Unassembled WGS sequence"/>
</dbReference>
<accession>A0ABU7RRS3</accession>
<proteinExistence type="predicted"/>
<dbReference type="RefSeq" id="WP_331214245.1">
    <property type="nucleotide sequence ID" value="NZ_JAZGQK010000008.1"/>
</dbReference>
<evidence type="ECO:0000313" key="3">
    <source>
        <dbReference type="EMBL" id="MEE6259116.1"/>
    </source>
</evidence>
<gene>
    <name evidence="3" type="ORF">V1633_11535</name>
</gene>
<feature type="chain" id="PRO_5046748256" evidence="2">
    <location>
        <begin position="34"/>
        <end position="173"/>
    </location>
</feature>
<sequence>MSSRRLRVALSAVVSAASVALAGILLGAAPARAADVFVQVNPSTVEAGFMVGIKASCRTNTQPATVESPAFGSVTVQPQAGFLTAVVTVPEKTSADTYRVRLSCPDGGSASTRLMVVGATRPSRGPATGFGGTAGDDPGRLLVVGGLVTTTLGALLGLVAVRRRRRPAAPGGI</sequence>
<comment type="caution">
    <text evidence="3">The sequence shown here is derived from an EMBL/GenBank/DDBJ whole genome shotgun (WGS) entry which is preliminary data.</text>
</comment>
<name>A0ABU7RRS3_9ACTN</name>
<feature type="signal peptide" evidence="2">
    <location>
        <begin position="1"/>
        <end position="33"/>
    </location>
</feature>
<dbReference type="PROSITE" id="PS51318">
    <property type="entry name" value="TAT"/>
    <property type="match status" value="1"/>
</dbReference>